<sequence>MSDLPSWAVYFAVSAIILAGIRIGVRWRVPRSFVVWCVLGFGWALLRADGLLGGAWPAQDMHRDVVLTGVVAGVPERNNRSTRFEFAVDSAELDGRRVEHPPGYVRLSWFGPRPLLHPGERWRLTVRLKPPHGYMNPGGFDYEEWLFSRGIRATGYVRTSHAAIRLGEVAGAKVWVDRTRQWLNRRLHAALGDDDNAGVIAALVLGLRGDIPEQRWDILLQTGTNHLIAISGLHIGLIAGLIFALMRRIWGAVPALVLRVSAPQGAAAVALLAAAGYALLAGFSIPTQRAMVMLLVVMGGVLLKRRVRPFQSLALALLAVLIFDPFAVHNAGFWLSFAAVGFILYAVVGRRHVASPFAWREWGRVQWALAVGLLPLSIALFQRAAPVAPLANLLAVPWIAMLVLPLALIGTLGLAVWPSAASSLLHLSAWLLGFMWPALEWLSGLPGAHWRLGLGAFWVLPSALLGAIVVLAPRAWPARWVGWILIAPLLLPARAAPEPGAWRLTALDVGQGLALTVQTADHVLVYDAGPRYGPRFDAGEAIVGPFLRAQGITRIDRLVVSHADMDHRGGVASLRAAFLVSETTGPQGPNACRAGQSWRWDGVVFTFLSPDDTTGGKRNDRSCVLRISGAGGSALLLSDVEKNGEQSLLAHAPGQLAADVALVPHHGSRTSSSMELVAAISPRIALVSSGFGNRYGFPDPNVLQRYRAVGADIYDTADLGAISVDFPAMAARNVHVVSYRLSHASFWHYISIPDMVTRQAVMKYRVMD</sequence>
<dbReference type="CDD" id="cd07731">
    <property type="entry name" value="ComA-like_MBL-fold"/>
    <property type="match status" value="1"/>
</dbReference>
<feature type="transmembrane region" description="Helical" evidence="6">
    <location>
        <begin position="424"/>
        <end position="442"/>
    </location>
</feature>
<keyword evidence="5 6" id="KW-0472">Membrane</keyword>
<keyword evidence="9" id="KW-1185">Reference proteome</keyword>
<feature type="transmembrane region" description="Helical" evidence="6">
    <location>
        <begin position="257"/>
        <end position="280"/>
    </location>
</feature>
<dbReference type="Pfam" id="PF13567">
    <property type="entry name" value="DUF4131"/>
    <property type="match status" value="1"/>
</dbReference>
<dbReference type="Proteomes" id="UP000095342">
    <property type="component" value="Chromosome"/>
</dbReference>
<dbReference type="KEGG" id="aaeo:BJI67_08215"/>
<dbReference type="PANTHER" id="PTHR30619:SF1">
    <property type="entry name" value="RECOMBINATION PROTEIN 2"/>
    <property type="match status" value="1"/>
</dbReference>
<evidence type="ECO:0000256" key="4">
    <source>
        <dbReference type="ARBA" id="ARBA00022989"/>
    </source>
</evidence>
<evidence type="ECO:0000313" key="9">
    <source>
        <dbReference type="Proteomes" id="UP000095342"/>
    </source>
</evidence>
<dbReference type="InterPro" id="IPR035681">
    <property type="entry name" value="ComA-like_MBL"/>
</dbReference>
<dbReference type="NCBIfam" id="TIGR00361">
    <property type="entry name" value="ComEC_Rec2"/>
    <property type="match status" value="1"/>
</dbReference>
<evidence type="ECO:0000259" key="7">
    <source>
        <dbReference type="SMART" id="SM00849"/>
    </source>
</evidence>
<dbReference type="AlphaFoldDB" id="A0A1D8KC45"/>
<dbReference type="SMART" id="SM00849">
    <property type="entry name" value="Lactamase_B"/>
    <property type="match status" value="1"/>
</dbReference>
<keyword evidence="4 6" id="KW-1133">Transmembrane helix</keyword>
<dbReference type="NCBIfam" id="TIGR00360">
    <property type="entry name" value="ComEC_N-term"/>
    <property type="match status" value="1"/>
</dbReference>
<keyword evidence="3 6" id="KW-0812">Transmembrane</keyword>
<dbReference type="Pfam" id="PF03772">
    <property type="entry name" value="Competence"/>
    <property type="match status" value="1"/>
</dbReference>
<evidence type="ECO:0000256" key="5">
    <source>
        <dbReference type="ARBA" id="ARBA00023136"/>
    </source>
</evidence>
<protein>
    <submittedName>
        <fullName evidence="8">DNA internalization-related competence protein ComEC/Rec2</fullName>
    </submittedName>
</protein>
<evidence type="ECO:0000256" key="6">
    <source>
        <dbReference type="SAM" id="Phobius"/>
    </source>
</evidence>
<accession>A0A1D8KC45</accession>
<dbReference type="RefSeq" id="WP_070074047.1">
    <property type="nucleotide sequence ID" value="NZ_CP017448.1"/>
</dbReference>
<dbReference type="EMBL" id="CP017448">
    <property type="protein sequence ID" value="AOV18522.1"/>
    <property type="molecule type" value="Genomic_DNA"/>
</dbReference>
<evidence type="ECO:0000313" key="8">
    <source>
        <dbReference type="EMBL" id="AOV18522.1"/>
    </source>
</evidence>
<dbReference type="GO" id="GO:0005886">
    <property type="term" value="C:plasma membrane"/>
    <property type="evidence" value="ECO:0007669"/>
    <property type="project" value="UniProtKB-SubCell"/>
</dbReference>
<evidence type="ECO:0000256" key="3">
    <source>
        <dbReference type="ARBA" id="ARBA00022692"/>
    </source>
</evidence>
<name>A0A1D8KC45_9GAMM</name>
<feature type="transmembrane region" description="Helical" evidence="6">
    <location>
        <begin position="6"/>
        <end position="25"/>
    </location>
</feature>
<feature type="transmembrane region" description="Helical" evidence="6">
    <location>
        <begin position="365"/>
        <end position="384"/>
    </location>
</feature>
<dbReference type="InterPro" id="IPR004797">
    <property type="entry name" value="Competence_ComEC/Rec2"/>
</dbReference>
<proteinExistence type="predicted"/>
<feature type="transmembrane region" description="Helical" evidence="6">
    <location>
        <begin position="333"/>
        <end position="353"/>
    </location>
</feature>
<evidence type="ECO:0000256" key="2">
    <source>
        <dbReference type="ARBA" id="ARBA00022475"/>
    </source>
</evidence>
<comment type="subcellular location">
    <subcellularLocation>
        <location evidence="1">Cell membrane</location>
        <topology evidence="1">Multi-pass membrane protein</topology>
    </subcellularLocation>
</comment>
<feature type="transmembrane region" description="Helical" evidence="6">
    <location>
        <begin position="448"/>
        <end position="472"/>
    </location>
</feature>
<dbReference type="SUPFAM" id="SSF56281">
    <property type="entry name" value="Metallo-hydrolase/oxidoreductase"/>
    <property type="match status" value="1"/>
</dbReference>
<feature type="domain" description="Metallo-beta-lactamase" evidence="7">
    <location>
        <begin position="511"/>
        <end position="691"/>
    </location>
</feature>
<dbReference type="InterPro" id="IPR004477">
    <property type="entry name" value="ComEC_N"/>
</dbReference>
<dbReference type="Pfam" id="PF00753">
    <property type="entry name" value="Lactamase_B"/>
    <property type="match status" value="1"/>
</dbReference>
<organism evidence="8 9">
    <name type="scientific">Acidihalobacter aeolianus</name>
    <dbReference type="NCBI Taxonomy" id="2792603"/>
    <lineage>
        <taxon>Bacteria</taxon>
        <taxon>Pseudomonadati</taxon>
        <taxon>Pseudomonadota</taxon>
        <taxon>Gammaproteobacteria</taxon>
        <taxon>Chromatiales</taxon>
        <taxon>Ectothiorhodospiraceae</taxon>
        <taxon>Acidihalobacter</taxon>
    </lineage>
</organism>
<feature type="transmembrane region" description="Helical" evidence="6">
    <location>
        <begin position="227"/>
        <end position="245"/>
    </location>
</feature>
<feature type="transmembrane region" description="Helical" evidence="6">
    <location>
        <begin position="310"/>
        <end position="327"/>
    </location>
</feature>
<evidence type="ECO:0000256" key="1">
    <source>
        <dbReference type="ARBA" id="ARBA00004651"/>
    </source>
</evidence>
<keyword evidence="2" id="KW-1003">Cell membrane</keyword>
<reference evidence="8 9" key="1">
    <citation type="submission" date="2016-09" db="EMBL/GenBank/DDBJ databases">
        <title>Acidihalobacter prosperus V6 (DSM14174).</title>
        <authorList>
            <person name="Khaleque H.N."/>
            <person name="Ramsay J.P."/>
            <person name="Murphy R.J.T."/>
            <person name="Kaksonen A.H."/>
            <person name="Boxall N.J."/>
            <person name="Watkin E.L.J."/>
        </authorList>
    </citation>
    <scope>NUCLEOTIDE SEQUENCE [LARGE SCALE GENOMIC DNA]</scope>
    <source>
        <strain evidence="8 9">V6</strain>
    </source>
</reference>
<dbReference type="Gene3D" id="3.60.15.10">
    <property type="entry name" value="Ribonuclease Z/Hydroxyacylglutathione hydrolase-like"/>
    <property type="match status" value="1"/>
</dbReference>
<feature type="transmembrane region" description="Helical" evidence="6">
    <location>
        <begin position="396"/>
        <end position="417"/>
    </location>
</feature>
<dbReference type="InterPro" id="IPR036866">
    <property type="entry name" value="RibonucZ/Hydroxyglut_hydro"/>
</dbReference>
<dbReference type="PANTHER" id="PTHR30619">
    <property type="entry name" value="DNA INTERNALIZATION/COMPETENCE PROTEIN COMEC/REC2"/>
    <property type="match status" value="1"/>
</dbReference>
<dbReference type="GO" id="GO:0030420">
    <property type="term" value="P:establishment of competence for transformation"/>
    <property type="evidence" value="ECO:0007669"/>
    <property type="project" value="InterPro"/>
</dbReference>
<dbReference type="InterPro" id="IPR025405">
    <property type="entry name" value="DUF4131"/>
</dbReference>
<dbReference type="InterPro" id="IPR052159">
    <property type="entry name" value="Competence_DNA_uptake"/>
</dbReference>
<dbReference type="InterPro" id="IPR001279">
    <property type="entry name" value="Metallo-B-lactamas"/>
</dbReference>
<gene>
    <name evidence="8" type="ORF">BJI67_08215</name>
</gene>